<evidence type="ECO:0000313" key="3">
    <source>
        <dbReference type="Proteomes" id="UP000601435"/>
    </source>
</evidence>
<organism evidence="2 3">
    <name type="scientific">Symbiodinium necroappetens</name>
    <dbReference type="NCBI Taxonomy" id="1628268"/>
    <lineage>
        <taxon>Eukaryota</taxon>
        <taxon>Sar</taxon>
        <taxon>Alveolata</taxon>
        <taxon>Dinophyceae</taxon>
        <taxon>Suessiales</taxon>
        <taxon>Symbiodiniaceae</taxon>
        <taxon>Symbiodinium</taxon>
    </lineage>
</organism>
<protein>
    <submittedName>
        <fullName evidence="2">Uncharacterized protein</fullName>
    </submittedName>
</protein>
<gene>
    <name evidence="2" type="ORF">SNEC2469_LOCUS18036</name>
</gene>
<evidence type="ECO:0000256" key="1">
    <source>
        <dbReference type="SAM" id="MobiDB-lite"/>
    </source>
</evidence>
<reference evidence="2" key="1">
    <citation type="submission" date="2021-02" db="EMBL/GenBank/DDBJ databases">
        <authorList>
            <person name="Dougan E. K."/>
            <person name="Rhodes N."/>
            <person name="Thang M."/>
            <person name="Chan C."/>
        </authorList>
    </citation>
    <scope>NUCLEOTIDE SEQUENCE</scope>
</reference>
<proteinExistence type="predicted"/>
<keyword evidence="3" id="KW-1185">Reference proteome</keyword>
<dbReference type="EMBL" id="CAJNJA010030141">
    <property type="protein sequence ID" value="CAE7638760.1"/>
    <property type="molecule type" value="Genomic_DNA"/>
</dbReference>
<dbReference type="OrthoDB" id="10374969at2759"/>
<name>A0A812VRJ0_9DINO</name>
<dbReference type="Proteomes" id="UP000601435">
    <property type="component" value="Unassembled WGS sequence"/>
</dbReference>
<feature type="compositionally biased region" description="Basic and acidic residues" evidence="1">
    <location>
        <begin position="162"/>
        <end position="174"/>
    </location>
</feature>
<sequence length="209" mass="22666">MAAGMFPDSTSAFRGTQGKWELQLALAHRFWAPEKRQEGMASLQNSLSEAEAFKANFAGSELGLGQSTFHFFFGAVGSRMCSTVGCSRLSSLVGTSQSMDHLRLRCCRLLSSLVSKPRMHASSLPCNTSSLATVQASVIPPTRLKTHFGSGKRNRSRPNSESGHDAFDGRRKNSSDFQPFTITRADVATEVDRPAFQKSAVQPATSSDL</sequence>
<comment type="caution">
    <text evidence="2">The sequence shown here is derived from an EMBL/GenBank/DDBJ whole genome shotgun (WGS) entry which is preliminary data.</text>
</comment>
<feature type="region of interest" description="Disordered" evidence="1">
    <location>
        <begin position="142"/>
        <end position="180"/>
    </location>
</feature>
<evidence type="ECO:0000313" key="2">
    <source>
        <dbReference type="EMBL" id="CAE7638760.1"/>
    </source>
</evidence>
<feature type="compositionally biased region" description="Basic residues" evidence="1">
    <location>
        <begin position="144"/>
        <end position="156"/>
    </location>
</feature>
<dbReference type="AlphaFoldDB" id="A0A812VRJ0"/>
<accession>A0A812VRJ0</accession>